<dbReference type="Proteomes" id="UP000325081">
    <property type="component" value="Unassembled WGS sequence"/>
</dbReference>
<reference evidence="4" key="1">
    <citation type="journal article" date="2019" name="Curr. Biol.">
        <title>Genome Sequence of Striga asiatica Provides Insight into the Evolution of Plant Parasitism.</title>
        <authorList>
            <person name="Yoshida S."/>
            <person name="Kim S."/>
            <person name="Wafula E.K."/>
            <person name="Tanskanen J."/>
            <person name="Kim Y.M."/>
            <person name="Honaas L."/>
            <person name="Yang Z."/>
            <person name="Spallek T."/>
            <person name="Conn C.E."/>
            <person name="Ichihashi Y."/>
            <person name="Cheong K."/>
            <person name="Cui S."/>
            <person name="Der J.P."/>
            <person name="Gundlach H."/>
            <person name="Jiao Y."/>
            <person name="Hori C."/>
            <person name="Ishida J.K."/>
            <person name="Kasahara H."/>
            <person name="Kiba T."/>
            <person name="Kim M.S."/>
            <person name="Koo N."/>
            <person name="Laohavisit A."/>
            <person name="Lee Y.H."/>
            <person name="Lumba S."/>
            <person name="McCourt P."/>
            <person name="Mortimer J.C."/>
            <person name="Mutuku J.M."/>
            <person name="Nomura T."/>
            <person name="Sasaki-Sekimoto Y."/>
            <person name="Seto Y."/>
            <person name="Wang Y."/>
            <person name="Wakatake T."/>
            <person name="Sakakibara H."/>
            <person name="Demura T."/>
            <person name="Yamaguchi S."/>
            <person name="Yoneyama K."/>
            <person name="Manabe R.I."/>
            <person name="Nelson D.C."/>
            <person name="Schulman A.H."/>
            <person name="Timko M.P."/>
            <person name="dePamphilis C.W."/>
            <person name="Choi D."/>
            <person name="Shirasu K."/>
        </authorList>
    </citation>
    <scope>NUCLEOTIDE SEQUENCE [LARGE SCALE GENOMIC DNA]</scope>
    <source>
        <strain evidence="4">cv. UVA1</strain>
    </source>
</reference>
<dbReference type="InterPro" id="IPR032675">
    <property type="entry name" value="LRR_dom_sf"/>
</dbReference>
<keyword evidence="3" id="KW-0436">Ligase</keyword>
<protein>
    <submittedName>
        <fullName evidence="3">Ubiquitin-protein ligases</fullName>
    </submittedName>
</protein>
<dbReference type="PANTHER" id="PTHR13318:SF71">
    <property type="entry name" value="BTB_POZ DOMAIN-CONTAINING PROTEIN FBL11"/>
    <property type="match status" value="1"/>
</dbReference>
<dbReference type="GO" id="GO:0019005">
    <property type="term" value="C:SCF ubiquitin ligase complex"/>
    <property type="evidence" value="ECO:0007669"/>
    <property type="project" value="TreeGrafter"/>
</dbReference>
<comment type="caution">
    <text evidence="3">The sequence shown here is derived from an EMBL/GenBank/DDBJ whole genome shotgun (WGS) entry which is preliminary data.</text>
</comment>
<evidence type="ECO:0000256" key="1">
    <source>
        <dbReference type="ARBA" id="ARBA00002668"/>
    </source>
</evidence>
<dbReference type="SMART" id="SM00875">
    <property type="entry name" value="BACK"/>
    <property type="match status" value="1"/>
</dbReference>
<dbReference type="SUPFAM" id="SSF52047">
    <property type="entry name" value="RNI-like"/>
    <property type="match status" value="1"/>
</dbReference>
<dbReference type="AlphaFoldDB" id="A0A5A7PLW4"/>
<name>A0A5A7PLW4_STRAF</name>
<dbReference type="InterPro" id="IPR011705">
    <property type="entry name" value="BACK"/>
</dbReference>
<organism evidence="3 4">
    <name type="scientific">Striga asiatica</name>
    <name type="common">Asiatic witchweed</name>
    <name type="synonym">Buchnera asiatica</name>
    <dbReference type="NCBI Taxonomy" id="4170"/>
    <lineage>
        <taxon>Eukaryota</taxon>
        <taxon>Viridiplantae</taxon>
        <taxon>Streptophyta</taxon>
        <taxon>Embryophyta</taxon>
        <taxon>Tracheophyta</taxon>
        <taxon>Spermatophyta</taxon>
        <taxon>Magnoliopsida</taxon>
        <taxon>eudicotyledons</taxon>
        <taxon>Gunneridae</taxon>
        <taxon>Pentapetalae</taxon>
        <taxon>asterids</taxon>
        <taxon>lamiids</taxon>
        <taxon>Lamiales</taxon>
        <taxon>Orobanchaceae</taxon>
        <taxon>Buchnereae</taxon>
        <taxon>Striga</taxon>
    </lineage>
</organism>
<evidence type="ECO:0000313" key="3">
    <source>
        <dbReference type="EMBL" id="GER33719.1"/>
    </source>
</evidence>
<dbReference type="GO" id="GO:0031146">
    <property type="term" value="P:SCF-dependent proteasomal ubiquitin-dependent protein catabolic process"/>
    <property type="evidence" value="ECO:0007669"/>
    <property type="project" value="TreeGrafter"/>
</dbReference>
<sequence length="1013" mass="112211">MAPAGERQNSDELVTLICSESNGSDPVNPSEIVISTPEIGSWDLPSIISHKAVKIKADPNRQVGISSVINSENLYHLNRILENPIRGFVKLLIEKSSYFRGLLSGSFSEAGLSSLSIHWELGSFLSVIRAIFGCEVEISSDNFILLNESVFIGSVSWERMQAALFFGVDILLSKCQVWLDELTSSGGHQEPRLCLVSLIQIWKYGLEHANDFVQNFCTSYLARNFTWAISFNCYTDIPGKLLCSCIQHSDLTVDSEKHLCDAVLVWINANTANLEGWSSDDLCDKMRMCLLPLWFAAGKRRSRFFSKFAAEATRDILNLSRHPCTSLTDIFEDGSSNHLKIRLTKYSQKLEISGCPQLTTGLFLLSMLPPYNADMISRKIMKFSVNQANCIGDSFQVSQVLGQMLTFEAVQELDISNCPSFSLDSAIDCFSKSFPSLKSLRAAYYLNFKSTKLFRLVEKLPLLCNIDLTVDINPVIPAKVSVTSSSSALMPERSTKSLDVYNCCSIASLSYRSRPWVPSIIKLTLEGRTDLSDTDLLTISQICCSLSFVNIKGCTSLTDHVLALCSSNSSGTQQYEKQSLLMAHRLQTLHIGGCNGVTGKVLSALMSGADHLRSLCLREIQGVDDALYIFPGNALEMLDVSDTKVSAAAICHVIHKNTGLKSLRARGCRHLVQQEGEDEEQKLYSVLGNLCKLEEIELGWGFSFFSLEALKPAIKTLRSLCVGLGGSLAPDGLKQLTTICPMLETLTLYFQAISDSAITDIIKNLPGLQSLALCYCFGDISLLSFKFGMPNLRSLKLERVAPWMTNEDLGTLAENCANLVDLSLIGCTFLDSVPIFLQKTLDMRYMAFELIRCFKDNPKDNATFSLLSVSFVGAQDIISSGWPGLTSLHLEECGKITSDGIRSLLDCSALEDLTIRHTGRGLPQNFIIYAASKLPMLRKISLDVCDAREGDFDLPHFANRYFVSIVKIARCKLQKSSVEVRNMEARKTPVHKETLVLAWNSEKLARTVVKERL</sequence>
<comment type="function">
    <text evidence="1">May act as a substrate-specific adapter of an E3 ubiquitin-protein ligase complex (CUL3-RBX1-BTB) which mediates the ubiquitination and subsequent proteasomal degradation of target proteins.</text>
</comment>
<feature type="domain" description="BACK" evidence="2">
    <location>
        <begin position="198"/>
        <end position="301"/>
    </location>
</feature>
<proteinExistence type="predicted"/>
<dbReference type="GO" id="GO:0016874">
    <property type="term" value="F:ligase activity"/>
    <property type="evidence" value="ECO:0007669"/>
    <property type="project" value="UniProtKB-KW"/>
</dbReference>
<dbReference type="SMART" id="SM00367">
    <property type="entry name" value="LRR_CC"/>
    <property type="match status" value="5"/>
</dbReference>
<evidence type="ECO:0000313" key="4">
    <source>
        <dbReference type="Proteomes" id="UP000325081"/>
    </source>
</evidence>
<dbReference type="Pfam" id="PF07707">
    <property type="entry name" value="BACK"/>
    <property type="match status" value="1"/>
</dbReference>
<keyword evidence="4" id="KW-1185">Reference proteome</keyword>
<accession>A0A5A7PLW4</accession>
<dbReference type="OrthoDB" id="775260at2759"/>
<dbReference type="PANTHER" id="PTHR13318">
    <property type="entry name" value="PARTNER OF PAIRED, ISOFORM B-RELATED"/>
    <property type="match status" value="1"/>
</dbReference>
<dbReference type="EMBL" id="BKCP01004783">
    <property type="protein sequence ID" value="GER33719.1"/>
    <property type="molecule type" value="Genomic_DNA"/>
</dbReference>
<gene>
    <name evidence="3" type="ORF">STAS_09875</name>
</gene>
<dbReference type="InterPro" id="IPR006553">
    <property type="entry name" value="Leu-rich_rpt_Cys-con_subtyp"/>
</dbReference>
<evidence type="ECO:0000259" key="2">
    <source>
        <dbReference type="SMART" id="SM00875"/>
    </source>
</evidence>
<dbReference type="Gene3D" id="1.25.40.420">
    <property type="match status" value="1"/>
</dbReference>
<dbReference type="Gene3D" id="3.80.10.10">
    <property type="entry name" value="Ribonuclease Inhibitor"/>
    <property type="match status" value="2"/>
</dbReference>